<feature type="binding site" evidence="6">
    <location>
        <begin position="268"/>
        <end position="272"/>
    </location>
    <ligand>
        <name>FAD</name>
        <dbReference type="ChEBI" id="CHEBI:57692"/>
    </ligand>
</feature>
<evidence type="ECO:0000256" key="1">
    <source>
        <dbReference type="ARBA" id="ARBA00005817"/>
    </source>
</evidence>
<keyword evidence="3" id="KW-0285">Flavoprotein</keyword>
<dbReference type="CDD" id="cd01715">
    <property type="entry name" value="ETF_alpha"/>
    <property type="match status" value="1"/>
</dbReference>
<dbReference type="InterPro" id="IPR033947">
    <property type="entry name" value="ETF_alpha_N"/>
</dbReference>
<evidence type="ECO:0000313" key="8">
    <source>
        <dbReference type="EMBL" id="QUI24303.1"/>
    </source>
</evidence>
<evidence type="ECO:0000256" key="6">
    <source>
        <dbReference type="PIRSR" id="PIRSR000089-1"/>
    </source>
</evidence>
<dbReference type="PROSITE" id="PS00696">
    <property type="entry name" value="ETF_ALPHA"/>
    <property type="match status" value="1"/>
</dbReference>
<feature type="binding site" evidence="6">
    <location>
        <begin position="254"/>
        <end position="255"/>
    </location>
    <ligand>
        <name>FAD</name>
        <dbReference type="ChEBI" id="CHEBI:57692"/>
    </ligand>
</feature>
<evidence type="ECO:0000313" key="9">
    <source>
        <dbReference type="Proteomes" id="UP000683246"/>
    </source>
</evidence>
<dbReference type="Proteomes" id="UP000683246">
    <property type="component" value="Chromosome"/>
</dbReference>
<feature type="domain" description="Electron transfer flavoprotein alpha/beta-subunit N-terminal" evidence="7">
    <location>
        <begin position="17"/>
        <end position="205"/>
    </location>
</feature>
<feature type="binding site" evidence="6">
    <location>
        <position position="229"/>
    </location>
    <ligand>
        <name>FAD</name>
        <dbReference type="ChEBI" id="CHEBI:57692"/>
    </ligand>
</feature>
<keyword evidence="2" id="KW-0813">Transport</keyword>
<dbReference type="GO" id="GO:0033539">
    <property type="term" value="P:fatty acid beta-oxidation using acyl-CoA dehydrogenase"/>
    <property type="evidence" value="ECO:0007669"/>
    <property type="project" value="TreeGrafter"/>
</dbReference>
<protein>
    <submittedName>
        <fullName evidence="8">Electron transfer flavoprotein subunit alpha/FixB family protein</fullName>
    </submittedName>
</protein>
<dbReference type="SUPFAM" id="SSF52467">
    <property type="entry name" value="DHS-like NAD/FAD-binding domain"/>
    <property type="match status" value="1"/>
</dbReference>
<dbReference type="InterPro" id="IPR014731">
    <property type="entry name" value="ETF_asu_C"/>
</dbReference>
<name>A0A8J8MN45_9FIRM</name>
<dbReference type="SMART" id="SM00893">
    <property type="entry name" value="ETF"/>
    <property type="match status" value="1"/>
</dbReference>
<feature type="binding site" evidence="6">
    <location>
        <position position="306"/>
    </location>
    <ligand>
        <name>FAD</name>
        <dbReference type="ChEBI" id="CHEBI:57692"/>
    </ligand>
</feature>
<dbReference type="InterPro" id="IPR001308">
    <property type="entry name" value="ETF_a/FixB"/>
</dbReference>
<dbReference type="RefSeq" id="WP_212694997.1">
    <property type="nucleotide sequence ID" value="NZ_CP058649.1"/>
</dbReference>
<keyword evidence="5" id="KW-0249">Electron transport</keyword>
<dbReference type="AlphaFoldDB" id="A0A8J8MN45"/>
<evidence type="ECO:0000256" key="3">
    <source>
        <dbReference type="ARBA" id="ARBA00022630"/>
    </source>
</evidence>
<keyword evidence="9" id="KW-1185">Reference proteome</keyword>
<organism evidence="8 9">
    <name type="scientific">Vallitalea pronyensis</name>
    <dbReference type="NCBI Taxonomy" id="1348613"/>
    <lineage>
        <taxon>Bacteria</taxon>
        <taxon>Bacillati</taxon>
        <taxon>Bacillota</taxon>
        <taxon>Clostridia</taxon>
        <taxon>Lachnospirales</taxon>
        <taxon>Vallitaleaceae</taxon>
        <taxon>Vallitalea</taxon>
    </lineage>
</organism>
<dbReference type="InterPro" id="IPR014729">
    <property type="entry name" value="Rossmann-like_a/b/a_fold"/>
</dbReference>
<evidence type="ECO:0000256" key="2">
    <source>
        <dbReference type="ARBA" id="ARBA00022448"/>
    </source>
</evidence>
<feature type="binding site" evidence="6">
    <location>
        <begin position="285"/>
        <end position="292"/>
    </location>
    <ligand>
        <name>FAD</name>
        <dbReference type="ChEBI" id="CHEBI:57692"/>
    </ligand>
</feature>
<dbReference type="PANTHER" id="PTHR43153:SF1">
    <property type="entry name" value="ELECTRON TRANSFER FLAVOPROTEIN SUBUNIT ALPHA, MITOCHONDRIAL"/>
    <property type="match status" value="1"/>
</dbReference>
<proteinExistence type="inferred from homology"/>
<evidence type="ECO:0000259" key="7">
    <source>
        <dbReference type="SMART" id="SM00893"/>
    </source>
</evidence>
<dbReference type="PIRSF" id="PIRSF000089">
    <property type="entry name" value="Electra_flavoP_a"/>
    <property type="match status" value="1"/>
</dbReference>
<dbReference type="InterPro" id="IPR018206">
    <property type="entry name" value="ETF_asu_C_CS"/>
</dbReference>
<dbReference type="Gene3D" id="3.40.50.1220">
    <property type="entry name" value="TPP-binding domain"/>
    <property type="match status" value="1"/>
</dbReference>
<sequence>MSNAKVNQIKDMTDYQGVCIVAHQEKGVNLPISFELINEGKKLAEKTASHLHVVILGHTINEAVEELSYYGADKIYYYDHPLLDTYTTDAYTKVISTFIQNIKPEIVIFGASSIGRDFAPRVAARVGTGLVADCTRLDINEDCKFLQTRPAFGGNLMATIICPNDRPQMATVRPGVMEKAEPIEESSEIIKIVPELTEEDIIAKTIEIIMDKTKKVSLTNTEIIVSGGRGVGNAEGFSLLEELADVLGGVVGASRVPVDSGWISHSRQIGQTGQTVRPKLYIACGISGAIQHMTGMSESDYIIAINKNPKAPIMKQAHLAIEGDLYKVIPELIQEIKVKKGLA</sequence>
<dbReference type="InterPro" id="IPR014730">
    <property type="entry name" value="ETF_a/b_N"/>
</dbReference>
<dbReference type="SUPFAM" id="SSF52402">
    <property type="entry name" value="Adenine nucleotide alpha hydrolases-like"/>
    <property type="match status" value="1"/>
</dbReference>
<dbReference type="PANTHER" id="PTHR43153">
    <property type="entry name" value="ELECTRON TRANSFER FLAVOPROTEIN ALPHA"/>
    <property type="match status" value="1"/>
</dbReference>
<dbReference type="EMBL" id="CP058649">
    <property type="protein sequence ID" value="QUI24303.1"/>
    <property type="molecule type" value="Genomic_DNA"/>
</dbReference>
<dbReference type="Gene3D" id="3.40.50.620">
    <property type="entry name" value="HUPs"/>
    <property type="match status" value="1"/>
</dbReference>
<comment type="similarity">
    <text evidence="1">Belongs to the ETF alpha-subunit/FixB family.</text>
</comment>
<accession>A0A8J8MN45</accession>
<reference evidence="8" key="1">
    <citation type="submission" date="2020-07" db="EMBL/GenBank/DDBJ databases">
        <title>Vallitalea pronyensis genome.</title>
        <authorList>
            <person name="Postec A."/>
        </authorList>
    </citation>
    <scope>NUCLEOTIDE SEQUENCE</scope>
    <source>
        <strain evidence="8">FatNI3</strain>
    </source>
</reference>
<evidence type="ECO:0000256" key="4">
    <source>
        <dbReference type="ARBA" id="ARBA00022827"/>
    </source>
</evidence>
<gene>
    <name evidence="8" type="ORF">HZI73_19265</name>
</gene>
<dbReference type="InterPro" id="IPR029035">
    <property type="entry name" value="DHS-like_NAD/FAD-binding_dom"/>
</dbReference>
<comment type="cofactor">
    <cofactor evidence="6">
        <name>FAD</name>
        <dbReference type="ChEBI" id="CHEBI:57692"/>
    </cofactor>
    <text evidence="6">Binds 1 FAD per dimer.</text>
</comment>
<dbReference type="GO" id="GO:0050660">
    <property type="term" value="F:flavin adenine dinucleotide binding"/>
    <property type="evidence" value="ECO:0007669"/>
    <property type="project" value="InterPro"/>
</dbReference>
<dbReference type="GO" id="GO:0009055">
    <property type="term" value="F:electron transfer activity"/>
    <property type="evidence" value="ECO:0007669"/>
    <property type="project" value="InterPro"/>
</dbReference>
<dbReference type="Pfam" id="PF00766">
    <property type="entry name" value="ETF_alpha"/>
    <property type="match status" value="1"/>
</dbReference>
<dbReference type="Pfam" id="PF01012">
    <property type="entry name" value="ETF"/>
    <property type="match status" value="1"/>
</dbReference>
<evidence type="ECO:0000256" key="5">
    <source>
        <dbReference type="ARBA" id="ARBA00022982"/>
    </source>
</evidence>
<keyword evidence="4 6" id="KW-0274">FAD</keyword>
<dbReference type="KEGG" id="vpy:HZI73_19265"/>